<gene>
    <name evidence="1" type="ORF">ACFSB2_13095</name>
</gene>
<protein>
    <submittedName>
        <fullName evidence="1">Uncharacterized protein</fullName>
    </submittedName>
</protein>
<dbReference type="EMBL" id="JBHUCX010000033">
    <property type="protein sequence ID" value="MFD1675631.1"/>
    <property type="molecule type" value="Genomic_DNA"/>
</dbReference>
<accession>A0ABW4JH27</accession>
<keyword evidence="2" id="KW-1185">Reference proteome</keyword>
<organism evidence="1 2">
    <name type="scientific">Alicyclobacillus fodiniaquatilis</name>
    <dbReference type="NCBI Taxonomy" id="1661150"/>
    <lineage>
        <taxon>Bacteria</taxon>
        <taxon>Bacillati</taxon>
        <taxon>Bacillota</taxon>
        <taxon>Bacilli</taxon>
        <taxon>Bacillales</taxon>
        <taxon>Alicyclobacillaceae</taxon>
        <taxon>Alicyclobacillus</taxon>
    </lineage>
</organism>
<dbReference type="Proteomes" id="UP001597079">
    <property type="component" value="Unassembled WGS sequence"/>
</dbReference>
<proteinExistence type="predicted"/>
<name>A0ABW4JH27_9BACL</name>
<dbReference type="RefSeq" id="WP_377943517.1">
    <property type="nucleotide sequence ID" value="NZ_JBHUCX010000033.1"/>
</dbReference>
<reference evidence="2" key="1">
    <citation type="journal article" date="2019" name="Int. J. Syst. Evol. Microbiol.">
        <title>The Global Catalogue of Microorganisms (GCM) 10K type strain sequencing project: providing services to taxonomists for standard genome sequencing and annotation.</title>
        <authorList>
            <consortium name="The Broad Institute Genomics Platform"/>
            <consortium name="The Broad Institute Genome Sequencing Center for Infectious Disease"/>
            <person name="Wu L."/>
            <person name="Ma J."/>
        </authorList>
    </citation>
    <scope>NUCLEOTIDE SEQUENCE [LARGE SCALE GENOMIC DNA]</scope>
    <source>
        <strain evidence="2">CGMCC 1.12286</strain>
    </source>
</reference>
<evidence type="ECO:0000313" key="1">
    <source>
        <dbReference type="EMBL" id="MFD1675631.1"/>
    </source>
</evidence>
<sequence length="67" mass="8115">MKEQDDEFLRRHGISSAELNREIRDFQASLYHIPNTEMDKFREDAANFNERVRKMAIKRLKLKYGEK</sequence>
<comment type="caution">
    <text evidence="1">The sequence shown here is derived from an EMBL/GenBank/DDBJ whole genome shotgun (WGS) entry which is preliminary data.</text>
</comment>
<evidence type="ECO:0000313" key="2">
    <source>
        <dbReference type="Proteomes" id="UP001597079"/>
    </source>
</evidence>